<dbReference type="Proteomes" id="UP000237000">
    <property type="component" value="Unassembled WGS sequence"/>
</dbReference>
<dbReference type="InParanoid" id="A0A2P5EHE9"/>
<dbReference type="EMBL" id="JXTC01000154">
    <property type="protein sequence ID" value="PON84978.1"/>
    <property type="molecule type" value="Genomic_DNA"/>
</dbReference>
<proteinExistence type="predicted"/>
<protein>
    <submittedName>
        <fullName evidence="1">Uncharacterized protein</fullName>
    </submittedName>
</protein>
<dbReference type="AlphaFoldDB" id="A0A2P5EHE9"/>
<evidence type="ECO:0000313" key="1">
    <source>
        <dbReference type="EMBL" id="PON84978.1"/>
    </source>
</evidence>
<sequence length="63" mass="6774">MDDVAVVSTLKGKKHLIPKVTTCPPAPKKQALGKQRTNVNVLAKKFEQLGADGDDDVFTGPKK</sequence>
<comment type="caution">
    <text evidence="1">The sequence shown here is derived from an EMBL/GenBank/DDBJ whole genome shotgun (WGS) entry which is preliminary data.</text>
</comment>
<name>A0A2P5EHE9_TREOI</name>
<evidence type="ECO:0000313" key="2">
    <source>
        <dbReference type="Proteomes" id="UP000237000"/>
    </source>
</evidence>
<keyword evidence="2" id="KW-1185">Reference proteome</keyword>
<reference evidence="2" key="1">
    <citation type="submission" date="2016-06" db="EMBL/GenBank/DDBJ databases">
        <title>Parallel loss of symbiosis genes in relatives of nitrogen-fixing non-legume Parasponia.</title>
        <authorList>
            <person name="Van Velzen R."/>
            <person name="Holmer R."/>
            <person name="Bu F."/>
            <person name="Rutten L."/>
            <person name="Van Zeijl A."/>
            <person name="Liu W."/>
            <person name="Santuari L."/>
            <person name="Cao Q."/>
            <person name="Sharma T."/>
            <person name="Shen D."/>
            <person name="Roswanjaya Y."/>
            <person name="Wardhani T."/>
            <person name="Kalhor M.S."/>
            <person name="Jansen J."/>
            <person name="Van den Hoogen J."/>
            <person name="Gungor B."/>
            <person name="Hartog M."/>
            <person name="Hontelez J."/>
            <person name="Verver J."/>
            <person name="Yang W.-C."/>
            <person name="Schijlen E."/>
            <person name="Repin R."/>
            <person name="Schilthuizen M."/>
            <person name="Schranz E."/>
            <person name="Heidstra R."/>
            <person name="Miyata K."/>
            <person name="Fedorova E."/>
            <person name="Kohlen W."/>
            <person name="Bisseling T."/>
            <person name="Smit S."/>
            <person name="Geurts R."/>
        </authorList>
    </citation>
    <scope>NUCLEOTIDE SEQUENCE [LARGE SCALE GENOMIC DNA]</scope>
    <source>
        <strain evidence="2">cv. RG33-2</strain>
    </source>
</reference>
<organism evidence="1 2">
    <name type="scientific">Trema orientale</name>
    <name type="common">Charcoal tree</name>
    <name type="synonym">Celtis orientalis</name>
    <dbReference type="NCBI Taxonomy" id="63057"/>
    <lineage>
        <taxon>Eukaryota</taxon>
        <taxon>Viridiplantae</taxon>
        <taxon>Streptophyta</taxon>
        <taxon>Embryophyta</taxon>
        <taxon>Tracheophyta</taxon>
        <taxon>Spermatophyta</taxon>
        <taxon>Magnoliopsida</taxon>
        <taxon>eudicotyledons</taxon>
        <taxon>Gunneridae</taxon>
        <taxon>Pentapetalae</taxon>
        <taxon>rosids</taxon>
        <taxon>fabids</taxon>
        <taxon>Rosales</taxon>
        <taxon>Cannabaceae</taxon>
        <taxon>Trema</taxon>
    </lineage>
</organism>
<gene>
    <name evidence="1" type="ORF">TorRG33x02_192300</name>
</gene>
<accession>A0A2P5EHE9</accession>